<keyword evidence="2" id="KW-1185">Reference proteome</keyword>
<dbReference type="RefSeq" id="WP_104912920.1">
    <property type="nucleotide sequence ID" value="NZ_CP026923.1"/>
</dbReference>
<gene>
    <name evidence="1" type="ORF">C3B54_11288</name>
</gene>
<protein>
    <submittedName>
        <fullName evidence="1">Putative Zn+2 chaperone</fullName>
    </submittedName>
</protein>
<reference evidence="1 2" key="1">
    <citation type="submission" date="2018-02" db="EMBL/GenBank/DDBJ databases">
        <title>Complete genome of the streamlined marine actinobacterium Pontimonas salivibrio CL-TW6 adapted to coastal planktonic lifestype.</title>
        <authorList>
            <person name="Cho B.C."/>
            <person name="Hardies S.C."/>
            <person name="Jang G.I."/>
            <person name="Hwang C.Y."/>
        </authorList>
    </citation>
    <scope>NUCLEOTIDE SEQUENCE [LARGE SCALE GENOMIC DNA]</scope>
    <source>
        <strain evidence="1 2">CL-TW6</strain>
    </source>
</reference>
<accession>A0A2L2BNP5</accession>
<dbReference type="EMBL" id="CP026923">
    <property type="protein sequence ID" value="AVG23286.1"/>
    <property type="molecule type" value="Genomic_DNA"/>
</dbReference>
<sequence length="108" mass="12035">MPESNTSSRESERRKLVADALLESPDIESVLRLTVVKDKAEKTLVVAASVAMVDTLPNHIISHAVRDAKRRVRDALGEECDVFLEPDLVRDPNWSEPETDVIVIRASD</sequence>
<dbReference type="Proteomes" id="UP000243077">
    <property type="component" value="Chromosome"/>
</dbReference>
<dbReference type="KEGG" id="psai:C3B54_11288"/>
<evidence type="ECO:0000313" key="1">
    <source>
        <dbReference type="EMBL" id="AVG23286.1"/>
    </source>
</evidence>
<organism evidence="1 2">
    <name type="scientific">Pontimonas salivibrio</name>
    <dbReference type="NCBI Taxonomy" id="1159327"/>
    <lineage>
        <taxon>Bacteria</taxon>
        <taxon>Bacillati</taxon>
        <taxon>Actinomycetota</taxon>
        <taxon>Actinomycetes</taxon>
        <taxon>Micrococcales</taxon>
        <taxon>Microbacteriaceae</taxon>
        <taxon>Pontimonas</taxon>
    </lineage>
</organism>
<dbReference type="AlphaFoldDB" id="A0A2L2BNP5"/>
<evidence type="ECO:0000313" key="2">
    <source>
        <dbReference type="Proteomes" id="UP000243077"/>
    </source>
</evidence>
<name>A0A2L2BNP5_9MICO</name>
<proteinExistence type="predicted"/>